<proteinExistence type="predicted"/>
<dbReference type="EMBL" id="JAGSPN010000007">
    <property type="protein sequence ID" value="MBR7782652.1"/>
    <property type="molecule type" value="Genomic_DNA"/>
</dbReference>
<dbReference type="RefSeq" id="WP_212687963.1">
    <property type="nucleotide sequence ID" value="NZ_JAGSPN010000007.1"/>
</dbReference>
<keyword evidence="2" id="KW-0812">Transmembrane</keyword>
<organism evidence="3 4">
    <name type="scientific">Undibacterium luofuense</name>
    <dbReference type="NCBI Taxonomy" id="2828733"/>
    <lineage>
        <taxon>Bacteria</taxon>
        <taxon>Pseudomonadati</taxon>
        <taxon>Pseudomonadota</taxon>
        <taxon>Betaproteobacteria</taxon>
        <taxon>Burkholderiales</taxon>
        <taxon>Oxalobacteraceae</taxon>
        <taxon>Undibacterium</taxon>
    </lineage>
</organism>
<keyword evidence="2" id="KW-1133">Transmembrane helix</keyword>
<feature type="transmembrane region" description="Helical" evidence="2">
    <location>
        <begin position="39"/>
        <end position="69"/>
    </location>
</feature>
<protein>
    <submittedName>
        <fullName evidence="3">Uncharacterized protein</fullName>
    </submittedName>
</protein>
<keyword evidence="2" id="KW-0472">Membrane</keyword>
<evidence type="ECO:0000256" key="2">
    <source>
        <dbReference type="SAM" id="Phobius"/>
    </source>
</evidence>
<gene>
    <name evidence="3" type="ORF">KDM89_10895</name>
</gene>
<evidence type="ECO:0000256" key="1">
    <source>
        <dbReference type="SAM" id="MobiDB-lite"/>
    </source>
</evidence>
<keyword evidence="4" id="KW-1185">Reference proteome</keyword>
<name>A0A941I5C6_9BURK</name>
<evidence type="ECO:0000313" key="4">
    <source>
        <dbReference type="Proteomes" id="UP000680067"/>
    </source>
</evidence>
<comment type="caution">
    <text evidence="3">The sequence shown here is derived from an EMBL/GenBank/DDBJ whole genome shotgun (WGS) entry which is preliminary data.</text>
</comment>
<dbReference type="AlphaFoldDB" id="A0A941I5C6"/>
<dbReference type="Proteomes" id="UP000680067">
    <property type="component" value="Unassembled WGS sequence"/>
</dbReference>
<accession>A0A941I5C6</accession>
<feature type="region of interest" description="Disordered" evidence="1">
    <location>
        <begin position="79"/>
        <end position="102"/>
    </location>
</feature>
<evidence type="ECO:0000313" key="3">
    <source>
        <dbReference type="EMBL" id="MBR7782652.1"/>
    </source>
</evidence>
<sequence length="102" mass="11429">MNSVKRNPILETVIQTGETIHYCWMWFVTKIVAMSWLRLFAVILLVWILSGILAMVPLANVFVLTALLVKCFVNPAEDSATKTEPAAMALPAPDSEKKEDHE</sequence>
<reference evidence="3" key="1">
    <citation type="submission" date="2021-04" db="EMBL/GenBank/DDBJ databases">
        <title>novel species isolated from subtropical streams in China.</title>
        <authorList>
            <person name="Lu H."/>
        </authorList>
    </citation>
    <scope>NUCLEOTIDE SEQUENCE</scope>
    <source>
        <strain evidence="3">LFS511W</strain>
    </source>
</reference>